<dbReference type="EMBL" id="GGEC01008478">
    <property type="protein sequence ID" value="MBW88961.1"/>
    <property type="molecule type" value="Transcribed_RNA"/>
</dbReference>
<proteinExistence type="predicted"/>
<dbReference type="PROSITE" id="PS51257">
    <property type="entry name" value="PROKAR_LIPOPROTEIN"/>
    <property type="match status" value="1"/>
</dbReference>
<sequence>MARFTFMNLNSSSISSGIAACALQLADRVEIPSSFGEKPDLIIPQTLQYCW</sequence>
<evidence type="ECO:0000313" key="1">
    <source>
        <dbReference type="EMBL" id="MBW88961.1"/>
    </source>
</evidence>
<protein>
    <submittedName>
        <fullName evidence="1">Uncharacterized protein</fullName>
    </submittedName>
</protein>
<organism evidence="1">
    <name type="scientific">Rhizophora mucronata</name>
    <name type="common">Asiatic mangrove</name>
    <dbReference type="NCBI Taxonomy" id="61149"/>
    <lineage>
        <taxon>Eukaryota</taxon>
        <taxon>Viridiplantae</taxon>
        <taxon>Streptophyta</taxon>
        <taxon>Embryophyta</taxon>
        <taxon>Tracheophyta</taxon>
        <taxon>Spermatophyta</taxon>
        <taxon>Magnoliopsida</taxon>
        <taxon>eudicotyledons</taxon>
        <taxon>Gunneridae</taxon>
        <taxon>Pentapetalae</taxon>
        <taxon>rosids</taxon>
        <taxon>fabids</taxon>
        <taxon>Malpighiales</taxon>
        <taxon>Rhizophoraceae</taxon>
        <taxon>Rhizophora</taxon>
    </lineage>
</organism>
<dbReference type="AlphaFoldDB" id="A0A2P2J653"/>
<accession>A0A2P2J653</accession>
<name>A0A2P2J653_RHIMU</name>
<reference evidence="1" key="1">
    <citation type="submission" date="2018-02" db="EMBL/GenBank/DDBJ databases">
        <title>Rhizophora mucronata_Transcriptome.</title>
        <authorList>
            <person name="Meera S.P."/>
            <person name="Sreeshan A."/>
            <person name="Augustine A."/>
        </authorList>
    </citation>
    <scope>NUCLEOTIDE SEQUENCE</scope>
    <source>
        <tissue evidence="1">Leaf</tissue>
    </source>
</reference>